<dbReference type="SMART" id="SM00230">
    <property type="entry name" value="CysPc"/>
    <property type="match status" value="1"/>
</dbReference>
<keyword evidence="3" id="KW-0378">Hydrolase</keyword>
<comment type="similarity">
    <text evidence="1">Belongs to the peptidase C2 family.</text>
</comment>
<evidence type="ECO:0000313" key="10">
    <source>
        <dbReference type="Proteomes" id="UP000271889"/>
    </source>
</evidence>
<feature type="region of interest" description="Disordered" evidence="7">
    <location>
        <begin position="1"/>
        <end position="21"/>
    </location>
</feature>
<dbReference type="GO" id="GO:0004198">
    <property type="term" value="F:calcium-dependent cysteine-type endopeptidase activity"/>
    <property type="evidence" value="ECO:0007669"/>
    <property type="project" value="InterPro"/>
</dbReference>
<feature type="non-terminal residue" evidence="9">
    <location>
        <position position="1"/>
    </location>
</feature>
<dbReference type="OrthoDB" id="424753at2759"/>
<comment type="caution">
    <text evidence="6">Lacks conserved residue(s) required for the propagation of feature annotation.</text>
</comment>
<evidence type="ECO:0000256" key="1">
    <source>
        <dbReference type="ARBA" id="ARBA00007623"/>
    </source>
</evidence>
<dbReference type="PANTHER" id="PTHR10183">
    <property type="entry name" value="CALPAIN"/>
    <property type="match status" value="1"/>
</dbReference>
<dbReference type="PROSITE" id="PS00139">
    <property type="entry name" value="THIOL_PROTEASE_CYS"/>
    <property type="match status" value="1"/>
</dbReference>
<dbReference type="PRINTS" id="PR00704">
    <property type="entry name" value="CALPAIN"/>
</dbReference>
<dbReference type="InterPro" id="IPR001300">
    <property type="entry name" value="Peptidase_C2_calpain_cat"/>
</dbReference>
<evidence type="ECO:0000256" key="3">
    <source>
        <dbReference type="ARBA" id="ARBA00022801"/>
    </source>
</evidence>
<keyword evidence="2" id="KW-0645">Protease</keyword>
<evidence type="ECO:0000256" key="5">
    <source>
        <dbReference type="PIRSR" id="PIRSR622684-1"/>
    </source>
</evidence>
<evidence type="ECO:0000313" key="9">
    <source>
        <dbReference type="EMBL" id="VDK55882.1"/>
    </source>
</evidence>
<dbReference type="InterPro" id="IPR022684">
    <property type="entry name" value="Calpain_cysteine_protease"/>
</dbReference>
<protein>
    <recommendedName>
        <fullName evidence="8">Calpain catalytic domain-containing protein</fullName>
    </recommendedName>
</protein>
<dbReference type="PANTHER" id="PTHR10183:SF419">
    <property type="entry name" value="CALPAIN CLP-1"/>
    <property type="match status" value="1"/>
</dbReference>
<evidence type="ECO:0000259" key="8">
    <source>
        <dbReference type="PROSITE" id="PS50203"/>
    </source>
</evidence>
<gene>
    <name evidence="9" type="ORF">CGOC_LOCUS3457</name>
</gene>
<dbReference type="InterPro" id="IPR000169">
    <property type="entry name" value="Pept_cys_AS"/>
</dbReference>
<feature type="compositionally biased region" description="Pro residues" evidence="7">
    <location>
        <begin position="1"/>
        <end position="14"/>
    </location>
</feature>
<dbReference type="Proteomes" id="UP000271889">
    <property type="component" value="Unassembled WGS sequence"/>
</dbReference>
<dbReference type="SUPFAM" id="SSF54001">
    <property type="entry name" value="Cysteine proteinases"/>
    <property type="match status" value="1"/>
</dbReference>
<dbReference type="InterPro" id="IPR038765">
    <property type="entry name" value="Papain-like_cys_pep_sf"/>
</dbReference>
<name>A0A3P6QZG7_CYLGO</name>
<evidence type="ECO:0000256" key="7">
    <source>
        <dbReference type="SAM" id="MobiDB-lite"/>
    </source>
</evidence>
<feature type="active site" evidence="5">
    <location>
        <position position="91"/>
    </location>
</feature>
<proteinExistence type="inferred from homology"/>
<organism evidence="9 10">
    <name type="scientific">Cylicostephanus goldi</name>
    <name type="common">Nematode worm</name>
    <dbReference type="NCBI Taxonomy" id="71465"/>
    <lineage>
        <taxon>Eukaryota</taxon>
        <taxon>Metazoa</taxon>
        <taxon>Ecdysozoa</taxon>
        <taxon>Nematoda</taxon>
        <taxon>Chromadorea</taxon>
        <taxon>Rhabditida</taxon>
        <taxon>Rhabditina</taxon>
        <taxon>Rhabditomorpha</taxon>
        <taxon>Strongyloidea</taxon>
        <taxon>Strongylidae</taxon>
        <taxon>Cylicostephanus</taxon>
    </lineage>
</organism>
<dbReference type="GO" id="GO:0005737">
    <property type="term" value="C:cytoplasm"/>
    <property type="evidence" value="ECO:0007669"/>
    <property type="project" value="TreeGrafter"/>
</dbReference>
<evidence type="ECO:0000256" key="6">
    <source>
        <dbReference type="PROSITE-ProRule" id="PRU00239"/>
    </source>
</evidence>
<dbReference type="GO" id="GO:0006508">
    <property type="term" value="P:proteolysis"/>
    <property type="evidence" value="ECO:0007669"/>
    <property type="project" value="UniProtKB-KW"/>
</dbReference>
<evidence type="ECO:0000256" key="4">
    <source>
        <dbReference type="ARBA" id="ARBA00022807"/>
    </source>
</evidence>
<feature type="domain" description="Calpain catalytic" evidence="8">
    <location>
        <begin position="36"/>
        <end position="123"/>
    </location>
</feature>
<sequence>EPRPGPVGPSPIKPVPSHDPLDFYAERDRCLQEKRLFEDPHFPAQDSSLFFSRRPPKMIEWLRPGEIVREPQLITEGHSRFDVIQGELGDCWLLAAAANLTLKDELFYRVVPPDQSFTENYAGEWFIFS</sequence>
<keyword evidence="4" id="KW-0788">Thiol protease</keyword>
<evidence type="ECO:0000256" key="2">
    <source>
        <dbReference type="ARBA" id="ARBA00022670"/>
    </source>
</evidence>
<keyword evidence="10" id="KW-1185">Reference proteome</keyword>
<dbReference type="EMBL" id="UYRV01008715">
    <property type="protein sequence ID" value="VDK55882.1"/>
    <property type="molecule type" value="Genomic_DNA"/>
</dbReference>
<dbReference type="PROSITE" id="PS50203">
    <property type="entry name" value="CALPAIN_CAT"/>
    <property type="match status" value="1"/>
</dbReference>
<reference evidence="9 10" key="1">
    <citation type="submission" date="2018-11" db="EMBL/GenBank/DDBJ databases">
        <authorList>
            <consortium name="Pathogen Informatics"/>
        </authorList>
    </citation>
    <scope>NUCLEOTIDE SEQUENCE [LARGE SCALE GENOMIC DNA]</scope>
</reference>
<accession>A0A3P6QZG7</accession>
<dbReference type="Pfam" id="PF00648">
    <property type="entry name" value="Peptidase_C2"/>
    <property type="match status" value="1"/>
</dbReference>
<dbReference type="AlphaFoldDB" id="A0A3P6QZG7"/>